<evidence type="ECO:0000256" key="1">
    <source>
        <dbReference type="ARBA" id="ARBA00007274"/>
    </source>
</evidence>
<dbReference type="PANTHER" id="PTHR43300">
    <property type="entry name" value="ACETYLTRANSFERASE"/>
    <property type="match status" value="1"/>
</dbReference>
<evidence type="ECO:0000256" key="3">
    <source>
        <dbReference type="ARBA" id="ARBA00023315"/>
    </source>
</evidence>
<dbReference type="GO" id="GO:0016746">
    <property type="term" value="F:acyltransferase activity"/>
    <property type="evidence" value="ECO:0007669"/>
    <property type="project" value="UniProtKB-KW"/>
</dbReference>
<comment type="similarity">
    <text evidence="1">Belongs to the transferase hexapeptide repeat family.</text>
</comment>
<reference evidence="5" key="1">
    <citation type="submission" date="2016-10" db="EMBL/GenBank/DDBJ databases">
        <authorList>
            <person name="Varghese N."/>
            <person name="Submissions S."/>
        </authorList>
    </citation>
    <scope>NUCLEOTIDE SEQUENCE [LARGE SCALE GENOMIC DNA]</scope>
    <source>
        <strain evidence="5">DSM 12111</strain>
    </source>
</reference>
<keyword evidence="2 4" id="KW-0808">Transferase</keyword>
<dbReference type="RefSeq" id="WP_090381755.1">
    <property type="nucleotide sequence ID" value="NZ_FNSC01000001.1"/>
</dbReference>
<dbReference type="CDD" id="cd04647">
    <property type="entry name" value="LbH_MAT_like"/>
    <property type="match status" value="1"/>
</dbReference>
<dbReference type="InterPro" id="IPR011004">
    <property type="entry name" value="Trimer_LpxA-like_sf"/>
</dbReference>
<dbReference type="InterPro" id="IPR050179">
    <property type="entry name" value="Trans_hexapeptide_repeat"/>
</dbReference>
<proteinExistence type="inferred from homology"/>
<evidence type="ECO:0000313" key="4">
    <source>
        <dbReference type="EMBL" id="SED43881.1"/>
    </source>
</evidence>
<keyword evidence="5" id="KW-1185">Reference proteome</keyword>
<organism evidence="4 5">
    <name type="scientific">Pseudomonas anguilliseptica</name>
    <dbReference type="NCBI Taxonomy" id="53406"/>
    <lineage>
        <taxon>Bacteria</taxon>
        <taxon>Pseudomonadati</taxon>
        <taxon>Pseudomonadota</taxon>
        <taxon>Gammaproteobacteria</taxon>
        <taxon>Pseudomonadales</taxon>
        <taxon>Pseudomonadaceae</taxon>
        <taxon>Pseudomonas</taxon>
    </lineage>
</organism>
<name>A0A1H5APW4_PSEAG</name>
<dbReference type="STRING" id="53406.SAMN05421553_2657"/>
<dbReference type="PANTHER" id="PTHR43300:SF12">
    <property type="entry name" value="CHLORAMPHENICOL ACETYLTRANSFERASE"/>
    <property type="match status" value="1"/>
</dbReference>
<keyword evidence="3" id="KW-0012">Acyltransferase</keyword>
<accession>A0A1H5APW4</accession>
<dbReference type="AlphaFoldDB" id="A0A1H5APW4"/>
<dbReference type="Proteomes" id="UP000242849">
    <property type="component" value="Unassembled WGS sequence"/>
</dbReference>
<evidence type="ECO:0000256" key="2">
    <source>
        <dbReference type="ARBA" id="ARBA00022679"/>
    </source>
</evidence>
<gene>
    <name evidence="4" type="ORF">SAMN05421553_2657</name>
</gene>
<sequence>MNNNPFDPGYYTSDQLVNIGFKTVGVNVRIAKNCTIIGLENIEFGDNVRIDGHCTIIAAGSGFAKIGSFVHIAGYCGIYAGSGVVLEDFSGLSAGVKIYTGTDDYSGRTLTNPTVPAKYTGVTSGLVTLRRHVIVGAGTVILPRVTANEGASVGALSLVTKDLESWSIYSGTPARKLRDRSRDLLELERELLAEVSLGNTK</sequence>
<dbReference type="OrthoDB" id="9815592at2"/>
<dbReference type="Gene3D" id="2.160.10.10">
    <property type="entry name" value="Hexapeptide repeat proteins"/>
    <property type="match status" value="1"/>
</dbReference>
<evidence type="ECO:0000313" key="5">
    <source>
        <dbReference type="Proteomes" id="UP000242849"/>
    </source>
</evidence>
<dbReference type="SUPFAM" id="SSF51161">
    <property type="entry name" value="Trimeric LpxA-like enzymes"/>
    <property type="match status" value="1"/>
</dbReference>
<protein>
    <submittedName>
        <fullName evidence="4">Galactoside O-acetyltransferase</fullName>
    </submittedName>
</protein>
<dbReference type="EMBL" id="FNSC01000001">
    <property type="protein sequence ID" value="SED43881.1"/>
    <property type="molecule type" value="Genomic_DNA"/>
</dbReference>